<evidence type="ECO:0000256" key="5">
    <source>
        <dbReference type="SAM" id="SignalP"/>
    </source>
</evidence>
<evidence type="ECO:0000313" key="7">
    <source>
        <dbReference type="EMBL" id="MFC6377328.1"/>
    </source>
</evidence>
<organism evidence="7 8">
    <name type="scientific">Tatumella terrea</name>
    <dbReference type="NCBI Taxonomy" id="419007"/>
    <lineage>
        <taxon>Bacteria</taxon>
        <taxon>Pseudomonadati</taxon>
        <taxon>Pseudomonadota</taxon>
        <taxon>Gammaproteobacteria</taxon>
        <taxon>Enterobacterales</taxon>
        <taxon>Erwiniaceae</taxon>
        <taxon>Tatumella</taxon>
    </lineage>
</organism>
<dbReference type="PANTHER" id="PTHR30024:SF48">
    <property type="entry name" value="ABC TRANSPORTER SUBSTRATE-BINDING PROTEIN"/>
    <property type="match status" value="1"/>
</dbReference>
<dbReference type="NCBIfam" id="TIGR01728">
    <property type="entry name" value="SsuA_fam"/>
    <property type="match status" value="1"/>
</dbReference>
<evidence type="ECO:0000256" key="3">
    <source>
        <dbReference type="ARBA" id="ARBA00022448"/>
    </source>
</evidence>
<dbReference type="InterPro" id="IPR015168">
    <property type="entry name" value="SsuA/THI5"/>
</dbReference>
<comment type="subcellular location">
    <subcellularLocation>
        <location evidence="1">Periplasm</location>
    </subcellularLocation>
</comment>
<comment type="caution">
    <text evidence="7">The sequence shown here is derived from an EMBL/GenBank/DDBJ whole genome shotgun (WGS) entry which is preliminary data.</text>
</comment>
<dbReference type="SUPFAM" id="SSF53850">
    <property type="entry name" value="Periplasmic binding protein-like II"/>
    <property type="match status" value="1"/>
</dbReference>
<comment type="similarity">
    <text evidence="2">Belongs to the bacterial solute-binding protein SsuA/TauA family.</text>
</comment>
<dbReference type="Gene3D" id="3.40.190.10">
    <property type="entry name" value="Periplasmic binding protein-like II"/>
    <property type="match status" value="2"/>
</dbReference>
<feature type="signal peptide" evidence="5">
    <location>
        <begin position="1"/>
        <end position="21"/>
    </location>
</feature>
<proteinExistence type="inferred from homology"/>
<name>A0ABW1VYB6_9GAMM</name>
<accession>A0ABW1VYB6</accession>
<evidence type="ECO:0000313" key="8">
    <source>
        <dbReference type="Proteomes" id="UP001596230"/>
    </source>
</evidence>
<evidence type="ECO:0000256" key="4">
    <source>
        <dbReference type="ARBA" id="ARBA00022729"/>
    </source>
</evidence>
<evidence type="ECO:0000256" key="1">
    <source>
        <dbReference type="ARBA" id="ARBA00004418"/>
    </source>
</evidence>
<keyword evidence="8" id="KW-1185">Reference proteome</keyword>
<evidence type="ECO:0000256" key="2">
    <source>
        <dbReference type="ARBA" id="ARBA00010742"/>
    </source>
</evidence>
<dbReference type="PANTHER" id="PTHR30024">
    <property type="entry name" value="ALIPHATIC SULFONATES-BINDING PROTEIN-RELATED"/>
    <property type="match status" value="1"/>
</dbReference>
<sequence length="329" mass="34844">MIRRTSLAVVMLALISPLLHAAEPVTLRVGDVKGDRLVALKASGELDNLPYQLKFSTFDSGAPVQEALNAGALDVGFTGDLPFLYVFAAGAPVKAVGAWQNNPDSIALLTRPGAGIHSLAGLKGKRIAVNRGGWGQYLVLGLLKRAGLTPSDVSLRFLSPTDGRAALASGSVDAWAPWEPYLSSAILLDHAQRVPGGGGQGIMSGYSFVLARDDAINSNKRSAIADLLTRLALAQRWAQQHPQQFATALADSLQMPVNVTRAWVASARISPVVFNPAIRQALQHSADVFHQQHVLPDAVNVTNAFDYSLAGGANRVAATPLTTPLREQP</sequence>
<keyword evidence="4 5" id="KW-0732">Signal</keyword>
<evidence type="ECO:0000259" key="6">
    <source>
        <dbReference type="SMART" id="SM00062"/>
    </source>
</evidence>
<dbReference type="SMART" id="SM00062">
    <property type="entry name" value="PBPb"/>
    <property type="match status" value="1"/>
</dbReference>
<keyword evidence="3" id="KW-0813">Transport</keyword>
<reference evidence="8" key="1">
    <citation type="journal article" date="2019" name="Int. J. Syst. Evol. Microbiol.">
        <title>The Global Catalogue of Microorganisms (GCM) 10K type strain sequencing project: providing services to taxonomists for standard genome sequencing and annotation.</title>
        <authorList>
            <consortium name="The Broad Institute Genomics Platform"/>
            <consortium name="The Broad Institute Genome Sequencing Center for Infectious Disease"/>
            <person name="Wu L."/>
            <person name="Ma J."/>
        </authorList>
    </citation>
    <scope>NUCLEOTIDE SEQUENCE [LARGE SCALE GENOMIC DNA]</scope>
    <source>
        <strain evidence="8">CGMCC 1.18518</strain>
    </source>
</reference>
<dbReference type="RefSeq" id="WP_385946732.1">
    <property type="nucleotide sequence ID" value="NZ_JBHSUB010000006.1"/>
</dbReference>
<dbReference type="InterPro" id="IPR010067">
    <property type="entry name" value="ABC_SsuA_sub-bd"/>
</dbReference>
<protein>
    <submittedName>
        <fullName evidence="7">ABC transporter substrate-binding protein</fullName>
    </submittedName>
</protein>
<feature type="domain" description="Solute-binding protein family 3/N-terminal" evidence="6">
    <location>
        <begin position="26"/>
        <end position="241"/>
    </location>
</feature>
<dbReference type="EMBL" id="JBHSUB010000006">
    <property type="protein sequence ID" value="MFC6377328.1"/>
    <property type="molecule type" value="Genomic_DNA"/>
</dbReference>
<dbReference type="CDD" id="cd13558">
    <property type="entry name" value="PBP2_SsuA_like_2"/>
    <property type="match status" value="1"/>
</dbReference>
<dbReference type="Pfam" id="PF09084">
    <property type="entry name" value="NMT1"/>
    <property type="match status" value="1"/>
</dbReference>
<dbReference type="Proteomes" id="UP001596230">
    <property type="component" value="Unassembled WGS sequence"/>
</dbReference>
<feature type="chain" id="PRO_5045103302" evidence="5">
    <location>
        <begin position="22"/>
        <end position="329"/>
    </location>
</feature>
<gene>
    <name evidence="7" type="ORF">ACFP9W_04365</name>
</gene>
<dbReference type="InterPro" id="IPR001638">
    <property type="entry name" value="Solute-binding_3/MltF_N"/>
</dbReference>